<evidence type="ECO:0000313" key="2">
    <source>
        <dbReference type="Proteomes" id="UP000013070"/>
    </source>
</evidence>
<dbReference type="Gene3D" id="3.40.50.300">
    <property type="entry name" value="P-loop containing nucleotide triphosphate hydrolases"/>
    <property type="match status" value="1"/>
</dbReference>
<dbReference type="eggNOG" id="COG4928">
    <property type="taxonomic scope" value="Bacteria"/>
</dbReference>
<sequence>MNQDQEARLEKIFRDNHNRGIAIAIIGCWGIGKTFAWNKFIREGAGLEKDRRYLPLNIRLKYPNIFNKKYSYVSLFGIESLADLKVAISTNMSRNYFNKESTQFFETPKFLKKSLSALRDVKFSGSGEGFGISSSAKIFEAVLYSQVKDAIICFDDFERMSKKLEIQDVMGLANQLKSERSCQVILILDESKTDGESKNKYAEYKEKLIDETIKITSVEPLIRKNTKGIDEPLVDLMVKFADELEIHNFRFFQKVIKLYKKFTVQLSDDVAYSTKEIILIRVLQGYFIEDFGIEKDLKWSDFSTDNALILMDHPEENELESIKIQTLRKLNGISYKFVHDADQWLIEFKRWFDQKGEPDFSKLNELANSDLISDKSNNTKEILENLMTQWRNLQVSLNYCEELYKASQESISFNNLENLYFHCFLLKKFGRNDLSKQLKLEILNYLVDKLPTNYEEIWDNATHFGFKKNNLFHWYIKRWKSQNPSVGLPSLFDVLKVYILDRSIKNKASLVLKNAVQNDWENFIFSGSSVDEELKKIHKGEIMTRILQQNIDVTLTPLIKQNIEAILVNKLNFSNDPANKKNIEFVIENFKKEGLL</sequence>
<proteinExistence type="predicted"/>
<keyword evidence="2" id="KW-1185">Reference proteome</keyword>
<dbReference type="PATRIC" id="fig|1217710.3.peg.853"/>
<gene>
    <name evidence="1" type="ORF">F969_00900</name>
</gene>
<accession>N8WYM9</accession>
<protein>
    <recommendedName>
        <fullName evidence="3">KAP NTPase domain-containing protein</fullName>
    </recommendedName>
</protein>
<evidence type="ECO:0008006" key="3">
    <source>
        <dbReference type="Google" id="ProtNLM"/>
    </source>
</evidence>
<comment type="caution">
    <text evidence="1">The sequence shown here is derived from an EMBL/GenBank/DDBJ whole genome shotgun (WGS) entry which is preliminary data.</text>
</comment>
<dbReference type="EMBL" id="APPE01000041">
    <property type="protein sequence ID" value="ENU99999.1"/>
    <property type="molecule type" value="Genomic_DNA"/>
</dbReference>
<dbReference type="RefSeq" id="WP_004781549.1">
    <property type="nucleotide sequence ID" value="NZ_CP104651.1"/>
</dbReference>
<dbReference type="HOGENOM" id="CLU_467585_0_0_6"/>
<name>N8WYM9_9GAMM</name>
<dbReference type="Proteomes" id="UP000013070">
    <property type="component" value="Unassembled WGS sequence"/>
</dbReference>
<reference evidence="1 2" key="1">
    <citation type="submission" date="2013-02" db="EMBL/GenBank/DDBJ databases">
        <title>The Genome Sequence of Acinetobacter sp. NIPH 899.</title>
        <authorList>
            <consortium name="The Broad Institute Genome Sequencing Platform"/>
            <consortium name="The Broad Institute Genome Sequencing Center for Infectious Disease"/>
            <person name="Cerqueira G."/>
            <person name="Feldgarden M."/>
            <person name="Courvalin P."/>
            <person name="Perichon B."/>
            <person name="Grillot-Courvalin C."/>
            <person name="Clermont D."/>
            <person name="Rocha E."/>
            <person name="Yoon E.-J."/>
            <person name="Nemec A."/>
            <person name="Walker B."/>
            <person name="Young S.K."/>
            <person name="Zeng Q."/>
            <person name="Gargeya S."/>
            <person name="Fitzgerald M."/>
            <person name="Haas B."/>
            <person name="Abouelleil A."/>
            <person name="Alvarado L."/>
            <person name="Arachchi H.M."/>
            <person name="Berlin A.M."/>
            <person name="Chapman S.B."/>
            <person name="Dewar J."/>
            <person name="Goldberg J."/>
            <person name="Griggs A."/>
            <person name="Gujja S."/>
            <person name="Hansen M."/>
            <person name="Howarth C."/>
            <person name="Imamovic A."/>
            <person name="Larimer J."/>
            <person name="McCowan C."/>
            <person name="Murphy C."/>
            <person name="Neiman D."/>
            <person name="Pearson M."/>
            <person name="Priest M."/>
            <person name="Roberts A."/>
            <person name="Saif S."/>
            <person name="Shea T."/>
            <person name="Sisk P."/>
            <person name="Sykes S."/>
            <person name="Wortman J."/>
            <person name="Nusbaum C."/>
            <person name="Birren B."/>
        </authorList>
    </citation>
    <scope>NUCLEOTIDE SEQUENCE [LARGE SCALE GENOMIC DNA]</scope>
    <source>
        <strain evidence="1 2">NIPH 899</strain>
    </source>
</reference>
<dbReference type="AlphaFoldDB" id="N8WYM9"/>
<evidence type="ECO:0000313" key="1">
    <source>
        <dbReference type="EMBL" id="ENU99999.1"/>
    </source>
</evidence>
<dbReference type="InterPro" id="IPR027417">
    <property type="entry name" value="P-loop_NTPase"/>
</dbReference>
<organism evidence="1 2">
    <name type="scientific">Acinetobacter variabilis</name>
    <dbReference type="NCBI Taxonomy" id="70346"/>
    <lineage>
        <taxon>Bacteria</taxon>
        <taxon>Pseudomonadati</taxon>
        <taxon>Pseudomonadota</taxon>
        <taxon>Gammaproteobacteria</taxon>
        <taxon>Moraxellales</taxon>
        <taxon>Moraxellaceae</taxon>
        <taxon>Acinetobacter</taxon>
    </lineage>
</organism>